<sequence>MESDLYMVPNVDSGMQEERVQLYFGQMPANAETLERFQRAFGLAPGSPLDLPAIHLQSRPEISRTDRALFLREAMMSEVTGPAYAWYPMDPAFYFAVPPHYGNDDDQGNNVNLGTTALQGVDPVNAQGRCMCEFCLKERMRFCPCEGCTQQRSMMAVNEGGPVSRYNREYPHQLSMVQENTGDAASGREMEDVTHHDPPLSSVVYEAGTVAAVFQQLHLNDHGSESDFPANDDVGAQSTDVADVEPHKHPYLSASATKEEATRAYNKAALVLRGEGFQDRINFKPAQQYEDDVRRLKLLTNDQMALFLGVDSKGPGAVWTYPGVTKIRDAKSEATYGENWKRSPLGEILGSYSNEEQAARAVYDKAVQENKDMTQMIKDTFFVPTLPFTAQQAAIGEWLAPHDDPPSYEPSDAGLPVPSAQKKWKRGRGKQKGPKKPYTARKKKGAIVGRAPKTPREPYTRKKDVVAAGVTAATGAHQNQTLQQNATMSENGIDHTDVPAACRSTASHQCVHLLAAHDDDDLHETSVTISWEQQVVDLHDVEPTPDFELINPAPLILPWYVQADDPQQILGRLVVDGAGNNTPALAADDLPNNSAATGRFDEPAGVLIGGPPYLPFDPVLLQILRPLD</sequence>
<name>A0ABP1BWF7_9BRYO</name>
<evidence type="ECO:0000256" key="1">
    <source>
        <dbReference type="SAM" id="MobiDB-lite"/>
    </source>
</evidence>
<feature type="compositionally biased region" description="Basic residues" evidence="1">
    <location>
        <begin position="422"/>
        <end position="445"/>
    </location>
</feature>
<evidence type="ECO:0008006" key="4">
    <source>
        <dbReference type="Google" id="ProtNLM"/>
    </source>
</evidence>
<feature type="region of interest" description="Disordered" evidence="1">
    <location>
        <begin position="400"/>
        <end position="459"/>
    </location>
</feature>
<reference evidence="2" key="1">
    <citation type="submission" date="2024-03" db="EMBL/GenBank/DDBJ databases">
        <authorList>
            <consortium name="ELIXIR-Norway"/>
            <consortium name="Elixir Norway"/>
        </authorList>
    </citation>
    <scope>NUCLEOTIDE SEQUENCE</scope>
</reference>
<keyword evidence="3" id="KW-1185">Reference proteome</keyword>
<proteinExistence type="predicted"/>
<gene>
    <name evidence="2" type="ORF">CSSPJE1EN2_LOCUS22157</name>
</gene>
<accession>A0ABP1BWF7</accession>
<evidence type="ECO:0000313" key="2">
    <source>
        <dbReference type="EMBL" id="CAK9880758.1"/>
    </source>
</evidence>
<protein>
    <recommendedName>
        <fullName evidence="4">AP2/ERF domain-containing protein</fullName>
    </recommendedName>
</protein>
<dbReference type="Proteomes" id="UP001497522">
    <property type="component" value="Chromosome 8"/>
</dbReference>
<organism evidence="2 3">
    <name type="scientific">Sphagnum jensenii</name>
    <dbReference type="NCBI Taxonomy" id="128206"/>
    <lineage>
        <taxon>Eukaryota</taxon>
        <taxon>Viridiplantae</taxon>
        <taxon>Streptophyta</taxon>
        <taxon>Embryophyta</taxon>
        <taxon>Bryophyta</taxon>
        <taxon>Sphagnophytina</taxon>
        <taxon>Sphagnopsida</taxon>
        <taxon>Sphagnales</taxon>
        <taxon>Sphagnaceae</taxon>
        <taxon>Sphagnum</taxon>
    </lineage>
</organism>
<evidence type="ECO:0000313" key="3">
    <source>
        <dbReference type="Proteomes" id="UP001497522"/>
    </source>
</evidence>
<dbReference type="EMBL" id="OZ023709">
    <property type="protein sequence ID" value="CAK9880758.1"/>
    <property type="molecule type" value="Genomic_DNA"/>
</dbReference>